<protein>
    <recommendedName>
        <fullName evidence="1">Poly [ADP-ribose] polymerase</fullName>
        <shortName evidence="1">PARP</shortName>
        <ecNumber evidence="1">2.4.2.-</ecNumber>
    </recommendedName>
</protein>
<keyword evidence="5" id="KW-1185">Reference proteome</keyword>
<dbReference type="PANTHER" id="PTHR45740">
    <property type="entry name" value="POLY [ADP-RIBOSE] POLYMERASE"/>
    <property type="match status" value="1"/>
</dbReference>
<dbReference type="EC" id="2.4.2.-" evidence="1"/>
<dbReference type="PANTHER" id="PTHR45740:SF2">
    <property type="entry name" value="POLY [ADP-RIBOSE] POLYMERASE"/>
    <property type="match status" value="1"/>
</dbReference>
<sequence>MYPNNHNQHYQQQTPFNQVPNHVDHHQQLFFMNQPSMIHPNVYHQSSVVNGTAPSSFPNSNLNYYPNSSVMMNNNPQQNFFSNSPQNTCLVPSSQPLQMNIHSSFYQDPALSFGHWQPASHFSGPVIMPTAHVHGQNVSHIKNGQKSPQTETRSASSSTSSQPKNDSDKKDEIPEASNFCLNWKRCSLTRSDPQHKCEFRHLCTIKNCDKWKDNKIHKARFIHICAHGEQCRYQDNEDHNHNFIHPCSFGGKCKYLNDPLHRIRFSHNDLEVDDRNFDWPETWTTSPPLSITKCLVNKKNYTRLFSLPKNSDEFKKIESKFVKSIHHSYSSAQVVKIERIENAQKWEEYITARFQIKSKNNGKANEKILYHGCDDATALKIIESGIDYRLTTTGHYGQGAYFAVNASYSHGYAPASSNGHRTIFMCRVIIGEPMVVPSQNKNLTRPYDPTKDKMYDSVQGNPTGTEFVIFDNKQAYAEYLVTYK</sequence>
<dbReference type="InterPro" id="IPR051712">
    <property type="entry name" value="ARTD-AVP"/>
</dbReference>
<name>A0AA88KKS6_NAELO</name>
<proteinExistence type="predicted"/>
<keyword evidence="1" id="KW-0520">NAD</keyword>
<dbReference type="SUPFAM" id="SSF56399">
    <property type="entry name" value="ADP-ribosylation"/>
    <property type="match status" value="1"/>
</dbReference>
<evidence type="ECO:0000256" key="2">
    <source>
        <dbReference type="SAM" id="MobiDB-lite"/>
    </source>
</evidence>
<feature type="region of interest" description="Disordered" evidence="2">
    <location>
        <begin position="136"/>
        <end position="171"/>
    </location>
</feature>
<evidence type="ECO:0000313" key="5">
    <source>
        <dbReference type="Proteomes" id="UP000816034"/>
    </source>
</evidence>
<dbReference type="InterPro" id="IPR012317">
    <property type="entry name" value="Poly(ADP-ribose)pol_cat_dom"/>
</dbReference>
<dbReference type="GO" id="GO:1990404">
    <property type="term" value="F:NAD+-protein mono-ADP-ribosyltransferase activity"/>
    <property type="evidence" value="ECO:0007669"/>
    <property type="project" value="TreeGrafter"/>
</dbReference>
<dbReference type="EMBL" id="PYSW02000017">
    <property type="protein sequence ID" value="KAG2386078.1"/>
    <property type="molecule type" value="Genomic_DNA"/>
</dbReference>
<evidence type="ECO:0000256" key="1">
    <source>
        <dbReference type="RuleBase" id="RU362114"/>
    </source>
</evidence>
<keyword evidence="1" id="KW-0328">Glycosyltransferase</keyword>
<dbReference type="GeneID" id="68095682"/>
<dbReference type="RefSeq" id="XP_044550071.1">
    <property type="nucleotide sequence ID" value="XM_044692732.1"/>
</dbReference>
<comment type="caution">
    <text evidence="4">The sequence shown here is derived from an EMBL/GenBank/DDBJ whole genome shotgun (WGS) entry which is preliminary data.</text>
</comment>
<dbReference type="GO" id="GO:0003950">
    <property type="term" value="F:NAD+ poly-ADP-ribosyltransferase activity"/>
    <property type="evidence" value="ECO:0007669"/>
    <property type="project" value="UniProtKB-UniRule"/>
</dbReference>
<dbReference type="Proteomes" id="UP000816034">
    <property type="component" value="Unassembled WGS sequence"/>
</dbReference>
<feature type="compositionally biased region" description="Polar residues" evidence="2">
    <location>
        <begin position="136"/>
        <end position="153"/>
    </location>
</feature>
<dbReference type="GO" id="GO:0005634">
    <property type="term" value="C:nucleus"/>
    <property type="evidence" value="ECO:0007669"/>
    <property type="project" value="TreeGrafter"/>
</dbReference>
<dbReference type="Pfam" id="PF00644">
    <property type="entry name" value="PARP"/>
    <property type="match status" value="1"/>
</dbReference>
<organism evidence="4 5">
    <name type="scientific">Naegleria lovaniensis</name>
    <name type="common">Amoeba</name>
    <dbReference type="NCBI Taxonomy" id="51637"/>
    <lineage>
        <taxon>Eukaryota</taxon>
        <taxon>Discoba</taxon>
        <taxon>Heterolobosea</taxon>
        <taxon>Tetramitia</taxon>
        <taxon>Eutetramitia</taxon>
        <taxon>Vahlkampfiidae</taxon>
        <taxon>Naegleria</taxon>
    </lineage>
</organism>
<reference evidence="4 5" key="1">
    <citation type="journal article" date="2018" name="BMC Genomics">
        <title>The genome of Naegleria lovaniensis, the basis for a comparative approach to unravel pathogenicity factors of the human pathogenic amoeba N. fowleri.</title>
        <authorList>
            <person name="Liechti N."/>
            <person name="Schurch N."/>
            <person name="Bruggmann R."/>
            <person name="Wittwer M."/>
        </authorList>
    </citation>
    <scope>NUCLEOTIDE SEQUENCE [LARGE SCALE GENOMIC DNA]</scope>
    <source>
        <strain evidence="4 5">ATCC 30569</strain>
    </source>
</reference>
<accession>A0AA88KKS6</accession>
<dbReference type="AlphaFoldDB" id="A0AA88KKS6"/>
<dbReference type="Gene3D" id="3.90.228.10">
    <property type="match status" value="1"/>
</dbReference>
<gene>
    <name evidence="4" type="ORF">C9374_003227</name>
</gene>
<evidence type="ECO:0000313" key="4">
    <source>
        <dbReference type="EMBL" id="KAG2386078.1"/>
    </source>
</evidence>
<feature type="domain" description="PARP catalytic" evidence="3">
    <location>
        <begin position="287"/>
        <end position="484"/>
    </location>
</feature>
<dbReference type="PROSITE" id="PS51059">
    <property type="entry name" value="PARP_CATALYTIC"/>
    <property type="match status" value="1"/>
</dbReference>
<evidence type="ECO:0000259" key="3">
    <source>
        <dbReference type="PROSITE" id="PS51059"/>
    </source>
</evidence>
<keyword evidence="1" id="KW-0808">Transferase</keyword>